<feature type="region of interest" description="Disordered" evidence="1">
    <location>
        <begin position="61"/>
        <end position="82"/>
    </location>
</feature>
<proteinExistence type="predicted"/>
<reference evidence="2" key="1">
    <citation type="submission" date="2018-05" db="EMBL/GenBank/DDBJ databases">
        <authorList>
            <person name="Lanie J.A."/>
            <person name="Ng W.-L."/>
            <person name="Kazmierczak K.M."/>
            <person name="Andrzejewski T.M."/>
            <person name="Davidsen T.M."/>
            <person name="Wayne K.J."/>
            <person name="Tettelin H."/>
            <person name="Glass J.I."/>
            <person name="Rusch D."/>
            <person name="Podicherti R."/>
            <person name="Tsui H.-C.T."/>
            <person name="Winkler M.E."/>
        </authorList>
    </citation>
    <scope>NUCLEOTIDE SEQUENCE</scope>
</reference>
<sequence length="82" mass="9439">MALFKTIARMAIQKLADNPELRAKVASVVKEDIVPRAKEGWEQAKPELKKAKEQLKEDWEKAKPELEKAKERARDLAKKITK</sequence>
<name>A0A383AJ08_9ZZZZ</name>
<dbReference type="EMBL" id="UINC01192557">
    <property type="protein sequence ID" value="SVE07762.1"/>
    <property type="molecule type" value="Genomic_DNA"/>
</dbReference>
<dbReference type="AlphaFoldDB" id="A0A383AJ08"/>
<evidence type="ECO:0000256" key="1">
    <source>
        <dbReference type="SAM" id="MobiDB-lite"/>
    </source>
</evidence>
<accession>A0A383AJ08</accession>
<gene>
    <name evidence="2" type="ORF">METZ01_LOCUS460616</name>
</gene>
<organism evidence="2">
    <name type="scientific">marine metagenome</name>
    <dbReference type="NCBI Taxonomy" id="408172"/>
    <lineage>
        <taxon>unclassified sequences</taxon>
        <taxon>metagenomes</taxon>
        <taxon>ecological metagenomes</taxon>
    </lineage>
</organism>
<protein>
    <submittedName>
        <fullName evidence="2">Uncharacterized protein</fullName>
    </submittedName>
</protein>
<evidence type="ECO:0000313" key="2">
    <source>
        <dbReference type="EMBL" id="SVE07762.1"/>
    </source>
</evidence>